<keyword evidence="1" id="KW-1133">Transmembrane helix</keyword>
<protein>
    <recommendedName>
        <fullName evidence="3">Transmembrane protein 177</fullName>
    </recommendedName>
</protein>
<dbReference type="PANTHER" id="PTHR21824:SF4">
    <property type="entry name" value="TRANSMEMBRANE PROTEIN 177"/>
    <property type="match status" value="1"/>
</dbReference>
<reference evidence="2" key="1">
    <citation type="submission" date="2015-11" db="EMBL/GenBank/DDBJ databases">
        <title>De novo transcriptome assembly of four potential Pierce s Disease insect vectors from Arizona vineyards.</title>
        <authorList>
            <person name="Tassone E.E."/>
        </authorList>
    </citation>
    <scope>NUCLEOTIDE SEQUENCE</scope>
</reference>
<proteinExistence type="predicted"/>
<name>A0A1B6FL63_9HEMI</name>
<feature type="transmembrane region" description="Helical" evidence="1">
    <location>
        <begin position="157"/>
        <end position="177"/>
    </location>
</feature>
<gene>
    <name evidence="2" type="ORF">g.14009</name>
</gene>
<dbReference type="InterPro" id="IPR026620">
    <property type="entry name" value="TMEM177"/>
</dbReference>
<keyword evidence="1" id="KW-0472">Membrane</keyword>
<dbReference type="EMBL" id="GECZ01019026">
    <property type="protein sequence ID" value="JAS50743.1"/>
    <property type="molecule type" value="Transcribed_RNA"/>
</dbReference>
<dbReference type="GO" id="GO:0016020">
    <property type="term" value="C:membrane"/>
    <property type="evidence" value="ECO:0007669"/>
    <property type="project" value="TreeGrafter"/>
</dbReference>
<evidence type="ECO:0000313" key="2">
    <source>
        <dbReference type="EMBL" id="JAS50743.1"/>
    </source>
</evidence>
<keyword evidence="1" id="KW-0812">Transmembrane</keyword>
<feature type="transmembrane region" description="Helical" evidence="1">
    <location>
        <begin position="12"/>
        <end position="34"/>
    </location>
</feature>
<evidence type="ECO:0008006" key="3">
    <source>
        <dbReference type="Google" id="ProtNLM"/>
    </source>
</evidence>
<organism evidence="2">
    <name type="scientific">Cuerna arida</name>
    <dbReference type="NCBI Taxonomy" id="1464854"/>
    <lineage>
        <taxon>Eukaryota</taxon>
        <taxon>Metazoa</taxon>
        <taxon>Ecdysozoa</taxon>
        <taxon>Arthropoda</taxon>
        <taxon>Hexapoda</taxon>
        <taxon>Insecta</taxon>
        <taxon>Pterygota</taxon>
        <taxon>Neoptera</taxon>
        <taxon>Paraneoptera</taxon>
        <taxon>Hemiptera</taxon>
        <taxon>Auchenorrhyncha</taxon>
        <taxon>Membracoidea</taxon>
        <taxon>Cicadellidae</taxon>
        <taxon>Cicadellinae</taxon>
        <taxon>Proconiini</taxon>
        <taxon>Cuerna</taxon>
    </lineage>
</organism>
<dbReference type="AlphaFoldDB" id="A0A1B6FL63"/>
<evidence type="ECO:0000256" key="1">
    <source>
        <dbReference type="SAM" id="Phobius"/>
    </source>
</evidence>
<sequence length="309" mass="34935">MSRLLLVQPTLISRGILSATILSGSAVIGLSHFIKNTFLLDYFKNKIELQGNNGRIKPTEKLSSIFNDVSNDVKEFVSAHTTIVPFLVPGLRIIRGGTSGTHQGGIVGLPAFFDFNTIEDVGNNVTVIGPSNLSEEELSDMFLLSDEAKKYVMAREILLINSMHVYIKTFIPLLVAYSTEMLSKLIARHLKLIHFPVQVRAVYYLVVTIVGLMIWHVLTSNFKLYYEADVEKKICKLDSNYMRGGIEFYSKELKRNQFQVNLKNQNSSVLKIVDDFIVSLFSFREIPVVRKIAYLKAHLDLENKKLATE</sequence>
<dbReference type="PANTHER" id="PTHR21824">
    <property type="entry name" value="TRANSMEMBRANE PROTEIN 177"/>
    <property type="match status" value="1"/>
</dbReference>
<feature type="transmembrane region" description="Helical" evidence="1">
    <location>
        <begin position="197"/>
        <end position="218"/>
    </location>
</feature>
<accession>A0A1B6FL63</accession>